<keyword evidence="8" id="KW-1185">Reference proteome</keyword>
<dbReference type="AlphaFoldDB" id="A0A1G8E411"/>
<evidence type="ECO:0000313" key="7">
    <source>
        <dbReference type="EMBL" id="SDH64682.1"/>
    </source>
</evidence>
<evidence type="ECO:0000256" key="4">
    <source>
        <dbReference type="ARBA" id="ARBA00022989"/>
    </source>
</evidence>
<evidence type="ECO:0000313" key="8">
    <source>
        <dbReference type="Proteomes" id="UP000199163"/>
    </source>
</evidence>
<name>A0A1G8E411_9BACI</name>
<keyword evidence="4 6" id="KW-1133">Transmembrane helix</keyword>
<feature type="transmembrane region" description="Helical" evidence="6">
    <location>
        <begin position="148"/>
        <end position="168"/>
    </location>
</feature>
<protein>
    <submittedName>
        <fullName evidence="7">TIGR00659 family protein</fullName>
    </submittedName>
</protein>
<dbReference type="InterPro" id="IPR007300">
    <property type="entry name" value="CidB/LrgB"/>
</dbReference>
<dbReference type="GO" id="GO:0005886">
    <property type="term" value="C:plasma membrane"/>
    <property type="evidence" value="ECO:0007669"/>
    <property type="project" value="UniProtKB-SubCell"/>
</dbReference>
<gene>
    <name evidence="7" type="ORF">SAMN05192534_108134</name>
</gene>
<dbReference type="PANTHER" id="PTHR30249">
    <property type="entry name" value="PUTATIVE SEROTONIN TRANSPORTER"/>
    <property type="match status" value="1"/>
</dbReference>
<feature type="transmembrane region" description="Helical" evidence="6">
    <location>
        <begin position="89"/>
        <end position="111"/>
    </location>
</feature>
<evidence type="ECO:0000256" key="1">
    <source>
        <dbReference type="ARBA" id="ARBA00004651"/>
    </source>
</evidence>
<dbReference type="EMBL" id="FNDK01000008">
    <property type="protein sequence ID" value="SDH64682.1"/>
    <property type="molecule type" value="Genomic_DNA"/>
</dbReference>
<sequence>MGEWLIIILSIAGTIIVYGAARKLYMRFSYPFTLPIVTGTAAIILFLMSTGISYDTYMSGGQWIEHLLGPAVVALAYPLYKQRSMLKTYFWPITMSVSIGAVVGVFSGYYMSLLAGLENELIASVLPKSVTTPVAMELAAVINGPPPLAAVFVMVAGIGGVLTAPLLYKYFGIQHVLARGISIGSASHAIGTAKALESSEKEGAASTVAMTISAVIVSIIIPLSASWLF</sequence>
<evidence type="ECO:0000256" key="3">
    <source>
        <dbReference type="ARBA" id="ARBA00022692"/>
    </source>
</evidence>
<dbReference type="RefSeq" id="WP_091273023.1">
    <property type="nucleotide sequence ID" value="NZ_FNDK01000008.1"/>
</dbReference>
<feature type="transmembrane region" description="Helical" evidence="6">
    <location>
        <begin position="6"/>
        <end position="25"/>
    </location>
</feature>
<evidence type="ECO:0000256" key="2">
    <source>
        <dbReference type="ARBA" id="ARBA00022475"/>
    </source>
</evidence>
<feature type="transmembrane region" description="Helical" evidence="6">
    <location>
        <begin position="32"/>
        <end position="54"/>
    </location>
</feature>
<keyword evidence="5 6" id="KW-0472">Membrane</keyword>
<dbReference type="OrthoDB" id="9811701at2"/>
<feature type="transmembrane region" description="Helical" evidence="6">
    <location>
        <begin position="60"/>
        <end position="80"/>
    </location>
</feature>
<keyword evidence="2" id="KW-1003">Cell membrane</keyword>
<comment type="subcellular location">
    <subcellularLocation>
        <location evidence="1">Cell membrane</location>
        <topology evidence="1">Multi-pass membrane protein</topology>
    </subcellularLocation>
</comment>
<reference evidence="7 8" key="1">
    <citation type="submission" date="2016-10" db="EMBL/GenBank/DDBJ databases">
        <authorList>
            <person name="de Groot N.N."/>
        </authorList>
    </citation>
    <scope>NUCLEOTIDE SEQUENCE [LARGE SCALE GENOMIC DNA]</scope>
    <source>
        <strain evidence="7 8">DSM 21632</strain>
    </source>
</reference>
<evidence type="ECO:0000256" key="5">
    <source>
        <dbReference type="ARBA" id="ARBA00023136"/>
    </source>
</evidence>
<dbReference type="PANTHER" id="PTHR30249:SF17">
    <property type="entry name" value="HOLIN-LIKE PROTEIN CIDB"/>
    <property type="match status" value="1"/>
</dbReference>
<evidence type="ECO:0000256" key="6">
    <source>
        <dbReference type="SAM" id="Phobius"/>
    </source>
</evidence>
<keyword evidence="3 6" id="KW-0812">Transmembrane</keyword>
<dbReference type="STRING" id="568899.SAMN05192534_108134"/>
<accession>A0A1G8E411</accession>
<dbReference type="Pfam" id="PF04172">
    <property type="entry name" value="LrgB"/>
    <property type="match status" value="1"/>
</dbReference>
<organism evidence="7 8">
    <name type="scientific">Alteribacillus persepolensis</name>
    <dbReference type="NCBI Taxonomy" id="568899"/>
    <lineage>
        <taxon>Bacteria</taxon>
        <taxon>Bacillati</taxon>
        <taxon>Bacillota</taxon>
        <taxon>Bacilli</taxon>
        <taxon>Bacillales</taxon>
        <taxon>Bacillaceae</taxon>
        <taxon>Alteribacillus</taxon>
    </lineage>
</organism>
<proteinExistence type="predicted"/>
<feature type="transmembrane region" description="Helical" evidence="6">
    <location>
        <begin position="204"/>
        <end position="228"/>
    </location>
</feature>
<dbReference type="Proteomes" id="UP000199163">
    <property type="component" value="Unassembled WGS sequence"/>
</dbReference>